<keyword evidence="5" id="KW-0328">Glycosyltransferase</keyword>
<feature type="compositionally biased region" description="Low complexity" evidence="14">
    <location>
        <begin position="291"/>
        <end position="317"/>
    </location>
</feature>
<dbReference type="PANTHER" id="PTHR32282:SF33">
    <property type="entry name" value="PEPTIDOGLYCAN GLYCOSYLTRANSFERASE"/>
    <property type="match status" value="1"/>
</dbReference>
<keyword evidence="15" id="KW-0812">Transmembrane</keyword>
<keyword evidence="6" id="KW-0808">Transferase</keyword>
<dbReference type="SUPFAM" id="SSF53955">
    <property type="entry name" value="Lysozyme-like"/>
    <property type="match status" value="1"/>
</dbReference>
<dbReference type="EMBL" id="CACRUX010000056">
    <property type="protein sequence ID" value="VYU24855.1"/>
    <property type="molecule type" value="Genomic_DNA"/>
</dbReference>
<evidence type="ECO:0000256" key="11">
    <source>
        <dbReference type="ARBA" id="ARBA00023316"/>
    </source>
</evidence>
<evidence type="ECO:0000256" key="12">
    <source>
        <dbReference type="ARBA" id="ARBA00034000"/>
    </source>
</evidence>
<dbReference type="GO" id="GO:0009252">
    <property type="term" value="P:peptidoglycan biosynthetic process"/>
    <property type="evidence" value="ECO:0007669"/>
    <property type="project" value="UniProtKB-KW"/>
</dbReference>
<evidence type="ECO:0000256" key="2">
    <source>
        <dbReference type="ARBA" id="ARBA00007739"/>
    </source>
</evidence>
<sequence length="317" mass="35487">MKLLFKLLITIIVLGLGLYWFAGYTPNETGQQRSPYTVKEQTLESTEDQMSRTARINRLFHFKEAVETALDQRVPDNQRVKGDEISQNLKDALVATEDKRYYEHGAIDLFGIGRAFYTNVTAGRTVEGGSTITQQLVKNLFLSSKRIMSRKVEEVILAYLMELYYTKDEILTMYLNTIYYGNNYYGIEQAAKGYFDTTPAKLTLGQAALLAGMPQAPSYYNPVTNYKGAKERQRTVLTLMTQQGLITNREADKAYYSNLNLQQTPATDAEIAEAAPPSESGSKDDNTSDESSSSHSSKSNKSSSHHSSSSSKFSIDE</sequence>
<evidence type="ECO:0000256" key="15">
    <source>
        <dbReference type="SAM" id="Phobius"/>
    </source>
</evidence>
<comment type="similarity">
    <text evidence="2">In the N-terminal section; belongs to the glycosyltransferase 51 family.</text>
</comment>
<keyword evidence="7" id="KW-0378">Hydrolase</keyword>
<dbReference type="InterPro" id="IPR023346">
    <property type="entry name" value="Lysozyme-like_dom_sf"/>
</dbReference>
<organism evidence="17">
    <name type="scientific">Veillonella ratti</name>
    <dbReference type="NCBI Taxonomy" id="103892"/>
    <lineage>
        <taxon>Bacteria</taxon>
        <taxon>Bacillati</taxon>
        <taxon>Bacillota</taxon>
        <taxon>Negativicutes</taxon>
        <taxon>Veillonellales</taxon>
        <taxon>Veillonellaceae</taxon>
        <taxon>Veillonella</taxon>
    </lineage>
</organism>
<dbReference type="InterPro" id="IPR050396">
    <property type="entry name" value="Glycosyltr_51/Transpeptidase"/>
</dbReference>
<name>A0A6N3D939_9FIRM</name>
<evidence type="ECO:0000256" key="4">
    <source>
        <dbReference type="ARBA" id="ARBA00022670"/>
    </source>
</evidence>
<proteinExistence type="inferred from homology"/>
<dbReference type="GO" id="GO:0008955">
    <property type="term" value="F:peptidoglycan glycosyltransferase activity"/>
    <property type="evidence" value="ECO:0007669"/>
    <property type="project" value="UniProtKB-EC"/>
</dbReference>
<keyword evidence="3" id="KW-0121">Carboxypeptidase</keyword>
<dbReference type="Gene3D" id="1.10.3810.10">
    <property type="entry name" value="Biosynthetic peptidoglycan transglycosylase-like"/>
    <property type="match status" value="1"/>
</dbReference>
<evidence type="ECO:0000256" key="8">
    <source>
        <dbReference type="ARBA" id="ARBA00022960"/>
    </source>
</evidence>
<dbReference type="Pfam" id="PF00912">
    <property type="entry name" value="Transgly"/>
    <property type="match status" value="1"/>
</dbReference>
<dbReference type="InterPro" id="IPR036950">
    <property type="entry name" value="PBP_transglycosylase"/>
</dbReference>
<evidence type="ECO:0000256" key="5">
    <source>
        <dbReference type="ARBA" id="ARBA00022676"/>
    </source>
</evidence>
<evidence type="ECO:0000256" key="14">
    <source>
        <dbReference type="SAM" id="MobiDB-lite"/>
    </source>
</evidence>
<dbReference type="GO" id="GO:0009002">
    <property type="term" value="F:serine-type D-Ala-D-Ala carboxypeptidase activity"/>
    <property type="evidence" value="ECO:0007669"/>
    <property type="project" value="UniProtKB-EC"/>
</dbReference>
<comment type="similarity">
    <text evidence="1">In the C-terminal section; belongs to the transpeptidase family.</text>
</comment>
<evidence type="ECO:0000256" key="1">
    <source>
        <dbReference type="ARBA" id="ARBA00007090"/>
    </source>
</evidence>
<dbReference type="InterPro" id="IPR001264">
    <property type="entry name" value="Glyco_trans_51"/>
</dbReference>
<evidence type="ECO:0000256" key="13">
    <source>
        <dbReference type="ARBA" id="ARBA00049902"/>
    </source>
</evidence>
<keyword evidence="11" id="KW-0961">Cell wall biogenesis/degradation</keyword>
<gene>
    <name evidence="17" type="primary">ponA</name>
    <name evidence="17" type="ORF">VRLFYP33_01544</name>
</gene>
<comment type="catalytic activity">
    <reaction evidence="13">
        <text>[GlcNAc-(1-&gt;4)-Mur2Ac(oyl-L-Ala-gamma-D-Glu-L-Lys-D-Ala-D-Ala)](n)-di-trans,octa-cis-undecaprenyl diphosphate + beta-D-GlcNAc-(1-&gt;4)-Mur2Ac(oyl-L-Ala-gamma-D-Glu-L-Lys-D-Ala-D-Ala)-di-trans,octa-cis-undecaprenyl diphosphate = [GlcNAc-(1-&gt;4)-Mur2Ac(oyl-L-Ala-gamma-D-Glu-L-Lys-D-Ala-D-Ala)](n+1)-di-trans,octa-cis-undecaprenyl diphosphate + di-trans,octa-cis-undecaprenyl diphosphate + H(+)</text>
        <dbReference type="Rhea" id="RHEA:23708"/>
        <dbReference type="Rhea" id="RHEA-COMP:9602"/>
        <dbReference type="Rhea" id="RHEA-COMP:9603"/>
        <dbReference type="ChEBI" id="CHEBI:15378"/>
        <dbReference type="ChEBI" id="CHEBI:58405"/>
        <dbReference type="ChEBI" id="CHEBI:60033"/>
        <dbReference type="ChEBI" id="CHEBI:78435"/>
        <dbReference type="EC" id="2.4.99.28"/>
    </reaction>
</comment>
<keyword evidence="8" id="KW-0133">Cell shape</keyword>
<feature type="domain" description="Glycosyl transferase family 51" evidence="16">
    <location>
        <begin position="74"/>
        <end position="240"/>
    </location>
</feature>
<dbReference type="AlphaFoldDB" id="A0A6N3D939"/>
<feature type="transmembrane region" description="Helical" evidence="15">
    <location>
        <begin position="7"/>
        <end position="24"/>
    </location>
</feature>
<evidence type="ECO:0000256" key="9">
    <source>
        <dbReference type="ARBA" id="ARBA00022984"/>
    </source>
</evidence>
<evidence type="ECO:0000256" key="6">
    <source>
        <dbReference type="ARBA" id="ARBA00022679"/>
    </source>
</evidence>
<evidence type="ECO:0000256" key="10">
    <source>
        <dbReference type="ARBA" id="ARBA00023268"/>
    </source>
</evidence>
<feature type="region of interest" description="Disordered" evidence="14">
    <location>
        <begin position="267"/>
        <end position="317"/>
    </location>
</feature>
<dbReference type="GO" id="GO:0006508">
    <property type="term" value="P:proteolysis"/>
    <property type="evidence" value="ECO:0007669"/>
    <property type="project" value="UniProtKB-KW"/>
</dbReference>
<dbReference type="FunFam" id="1.10.3810.10:FF:000001">
    <property type="entry name" value="Penicillin-binding protein 1A"/>
    <property type="match status" value="1"/>
</dbReference>
<dbReference type="GO" id="GO:0008360">
    <property type="term" value="P:regulation of cell shape"/>
    <property type="evidence" value="ECO:0007669"/>
    <property type="project" value="UniProtKB-KW"/>
</dbReference>
<dbReference type="RefSeq" id="WP_021840169.1">
    <property type="nucleotide sequence ID" value="NZ_CACRUX010000056.1"/>
</dbReference>
<keyword evidence="15" id="KW-0472">Membrane</keyword>
<evidence type="ECO:0000259" key="16">
    <source>
        <dbReference type="Pfam" id="PF00912"/>
    </source>
</evidence>
<dbReference type="GO" id="GO:0071555">
    <property type="term" value="P:cell wall organization"/>
    <property type="evidence" value="ECO:0007669"/>
    <property type="project" value="UniProtKB-KW"/>
</dbReference>
<keyword evidence="4" id="KW-0645">Protease</keyword>
<keyword evidence="9" id="KW-0573">Peptidoglycan synthesis</keyword>
<protein>
    <submittedName>
        <fullName evidence="17">Penicillin-binding protein 1A/1B</fullName>
    </submittedName>
</protein>
<reference evidence="17" key="1">
    <citation type="submission" date="2019-11" db="EMBL/GenBank/DDBJ databases">
        <authorList>
            <person name="Feng L."/>
        </authorList>
    </citation>
    <scope>NUCLEOTIDE SEQUENCE</scope>
    <source>
        <strain evidence="17">VrattiLFYP33</strain>
    </source>
</reference>
<accession>A0A6N3D939</accession>
<dbReference type="PANTHER" id="PTHR32282">
    <property type="entry name" value="BINDING PROTEIN TRANSPEPTIDASE, PUTATIVE-RELATED"/>
    <property type="match status" value="1"/>
</dbReference>
<comment type="catalytic activity">
    <reaction evidence="12">
        <text>Preferential cleavage: (Ac)2-L-Lys-D-Ala-|-D-Ala. Also transpeptidation of peptidyl-alanyl moieties that are N-acyl substituents of D-alanine.</text>
        <dbReference type="EC" id="3.4.16.4"/>
    </reaction>
</comment>
<evidence type="ECO:0000256" key="7">
    <source>
        <dbReference type="ARBA" id="ARBA00022801"/>
    </source>
</evidence>
<keyword evidence="15" id="KW-1133">Transmembrane helix</keyword>
<evidence type="ECO:0000313" key="17">
    <source>
        <dbReference type="EMBL" id="VYU24855.1"/>
    </source>
</evidence>
<evidence type="ECO:0000256" key="3">
    <source>
        <dbReference type="ARBA" id="ARBA00022645"/>
    </source>
</evidence>
<keyword evidence="10" id="KW-0511">Multifunctional enzyme</keyword>